<dbReference type="EMBL" id="CAEZSF010000029">
    <property type="protein sequence ID" value="CAB4532483.1"/>
    <property type="molecule type" value="Genomic_DNA"/>
</dbReference>
<organism evidence="1">
    <name type="scientific">freshwater metagenome</name>
    <dbReference type="NCBI Taxonomy" id="449393"/>
    <lineage>
        <taxon>unclassified sequences</taxon>
        <taxon>metagenomes</taxon>
        <taxon>ecological metagenomes</taxon>
    </lineage>
</organism>
<evidence type="ECO:0000313" key="1">
    <source>
        <dbReference type="EMBL" id="CAB4532483.1"/>
    </source>
</evidence>
<name>A0A6J6B294_9ZZZZ</name>
<reference evidence="1" key="1">
    <citation type="submission" date="2020-05" db="EMBL/GenBank/DDBJ databases">
        <authorList>
            <person name="Chiriac C."/>
            <person name="Salcher M."/>
            <person name="Ghai R."/>
            <person name="Kavagutti S V."/>
        </authorList>
    </citation>
    <scope>NUCLEOTIDE SEQUENCE</scope>
</reference>
<protein>
    <submittedName>
        <fullName evidence="1">Unannotated protein</fullName>
    </submittedName>
</protein>
<dbReference type="AlphaFoldDB" id="A0A6J6B294"/>
<sequence>MADDEQMFAELSLELAQTIDDVLVDWVVTTITNRAAAANLRLNEEQLDLAARAGEQCRSEVSPKMRALLITDLDAQQSTPLALLRSSTSYATQVLQLVGVPPVRRDEFEQRAFPDDIYSLAPASFNDVDERLQEPGLLWGAAKAHLHLQRRRKSGQL</sequence>
<accession>A0A6J6B294</accession>
<proteinExistence type="predicted"/>
<gene>
    <name evidence="1" type="ORF">UFOPK1358_00481</name>
</gene>